<dbReference type="Proteomes" id="UP001630127">
    <property type="component" value="Unassembled WGS sequence"/>
</dbReference>
<keyword evidence="5" id="KW-1185">Reference proteome</keyword>
<gene>
    <name evidence="4" type="ORF">ACH5RR_035058</name>
</gene>
<dbReference type="Pfam" id="PF00079">
    <property type="entry name" value="Serpin"/>
    <property type="match status" value="1"/>
</dbReference>
<dbReference type="CDD" id="cd02043">
    <property type="entry name" value="serpinP_plants"/>
    <property type="match status" value="1"/>
</dbReference>
<dbReference type="AlphaFoldDB" id="A0ABD2YH60"/>
<feature type="domain" description="Serpin" evidence="3">
    <location>
        <begin position="12"/>
        <end position="385"/>
    </location>
</feature>
<dbReference type="SUPFAM" id="SSF56574">
    <property type="entry name" value="Serpins"/>
    <property type="match status" value="1"/>
</dbReference>
<comment type="similarity">
    <text evidence="1 2">Belongs to the serpin family.</text>
</comment>
<dbReference type="PANTHER" id="PTHR11461">
    <property type="entry name" value="SERINE PROTEASE INHIBITOR, SERPIN"/>
    <property type="match status" value="1"/>
</dbReference>
<dbReference type="InterPro" id="IPR000215">
    <property type="entry name" value="Serpin_fam"/>
</dbReference>
<dbReference type="InterPro" id="IPR042185">
    <property type="entry name" value="Serpin_sf_2"/>
</dbReference>
<sequence>MDFCARMTGRLLLNQIKKASAKNVVVSPLSFNAVLNMVAAGSTGHTLREMSKFLEYKNIDDTNSKFKELMSIASSSSTDDHGNNVNSGPVICLANGLWVDKKFPLKASYQELVKNVNKAQVKNMDFEKVNEVVEDANAWAKSATKGLVTDVLKPENVTPLTKLILGNALYFKGCWKEKFNSSRTKNQDFYLLNGYKVSVPFMTGCGKYSHGSFDGFELVKIPYLSGNDGKSYSMFIFLPNERDGLQKLLEKATCDPGFFRQDFHLQNWKYDIFWIPKFKFTYGTSEAREIMIDMGLKLPFMPDCEELTGLIDTKGETFSISAIIQKAFIEVDEVGTEAAAVTFTGLAGCGHRPKTTRFVADHPFMFMIREEWSRSVLFTGAILNPSLG</sequence>
<dbReference type="PROSITE" id="PS00284">
    <property type="entry name" value="SERPIN"/>
    <property type="match status" value="1"/>
</dbReference>
<dbReference type="InterPro" id="IPR042178">
    <property type="entry name" value="Serpin_sf_1"/>
</dbReference>
<organism evidence="4 5">
    <name type="scientific">Cinchona calisaya</name>
    <dbReference type="NCBI Taxonomy" id="153742"/>
    <lineage>
        <taxon>Eukaryota</taxon>
        <taxon>Viridiplantae</taxon>
        <taxon>Streptophyta</taxon>
        <taxon>Embryophyta</taxon>
        <taxon>Tracheophyta</taxon>
        <taxon>Spermatophyta</taxon>
        <taxon>Magnoliopsida</taxon>
        <taxon>eudicotyledons</taxon>
        <taxon>Gunneridae</taxon>
        <taxon>Pentapetalae</taxon>
        <taxon>asterids</taxon>
        <taxon>lamiids</taxon>
        <taxon>Gentianales</taxon>
        <taxon>Rubiaceae</taxon>
        <taxon>Cinchonoideae</taxon>
        <taxon>Cinchoneae</taxon>
        <taxon>Cinchona</taxon>
    </lineage>
</organism>
<protein>
    <recommendedName>
        <fullName evidence="3">Serpin domain-containing protein</fullName>
    </recommendedName>
</protein>
<proteinExistence type="inferred from homology"/>
<dbReference type="InterPro" id="IPR023795">
    <property type="entry name" value="Serpin_CS"/>
</dbReference>
<dbReference type="PANTHER" id="PTHR11461:SF315">
    <property type="entry name" value="SERPIN-Z3-LIKE"/>
    <property type="match status" value="1"/>
</dbReference>
<reference evidence="4 5" key="1">
    <citation type="submission" date="2024-11" db="EMBL/GenBank/DDBJ databases">
        <title>A near-complete genome assembly of Cinchona calisaya.</title>
        <authorList>
            <person name="Lian D.C."/>
            <person name="Zhao X.W."/>
            <person name="Wei L."/>
        </authorList>
    </citation>
    <scope>NUCLEOTIDE SEQUENCE [LARGE SCALE GENOMIC DNA]</scope>
    <source>
        <tissue evidence="4">Nenye</tissue>
    </source>
</reference>
<evidence type="ECO:0000259" key="3">
    <source>
        <dbReference type="SMART" id="SM00093"/>
    </source>
</evidence>
<accession>A0ABD2YH60</accession>
<name>A0ABD2YH60_9GENT</name>
<dbReference type="SMART" id="SM00093">
    <property type="entry name" value="SERPIN"/>
    <property type="match status" value="1"/>
</dbReference>
<dbReference type="Gene3D" id="2.30.39.10">
    <property type="entry name" value="Alpha-1-antitrypsin, domain 1"/>
    <property type="match status" value="1"/>
</dbReference>
<dbReference type="Gene3D" id="3.30.497.10">
    <property type="entry name" value="Antithrombin, subunit I, domain 2"/>
    <property type="match status" value="1"/>
</dbReference>
<evidence type="ECO:0000256" key="1">
    <source>
        <dbReference type="ARBA" id="ARBA00009500"/>
    </source>
</evidence>
<evidence type="ECO:0000313" key="4">
    <source>
        <dbReference type="EMBL" id="KAL3505217.1"/>
    </source>
</evidence>
<dbReference type="EMBL" id="JBJUIK010000014">
    <property type="protein sequence ID" value="KAL3505217.1"/>
    <property type="molecule type" value="Genomic_DNA"/>
</dbReference>
<dbReference type="InterPro" id="IPR036186">
    <property type="entry name" value="Serpin_sf"/>
</dbReference>
<evidence type="ECO:0000256" key="2">
    <source>
        <dbReference type="RuleBase" id="RU000411"/>
    </source>
</evidence>
<evidence type="ECO:0000313" key="5">
    <source>
        <dbReference type="Proteomes" id="UP001630127"/>
    </source>
</evidence>
<comment type="caution">
    <text evidence="4">The sequence shown here is derived from an EMBL/GenBank/DDBJ whole genome shotgun (WGS) entry which is preliminary data.</text>
</comment>
<dbReference type="InterPro" id="IPR023796">
    <property type="entry name" value="Serpin_dom"/>
</dbReference>